<feature type="region of interest" description="Disordered" evidence="1">
    <location>
        <begin position="113"/>
        <end position="172"/>
    </location>
</feature>
<reference evidence="2 3" key="2">
    <citation type="journal article" date="2014" name="J. Gen. Appl. Microbiol.">
        <title>The early diverging ascomycetous budding yeast Saitoella complicata has three histone deacetylases belonging to the Clr6, Hos2, and Rpd3 lineages.</title>
        <authorList>
            <person name="Nishida H."/>
            <person name="Matsumoto T."/>
            <person name="Kondo S."/>
            <person name="Hamamoto M."/>
            <person name="Yoshikawa H."/>
        </authorList>
    </citation>
    <scope>NUCLEOTIDE SEQUENCE [LARGE SCALE GENOMIC DNA]</scope>
    <source>
        <strain evidence="2 3">NRRL Y-17804</strain>
    </source>
</reference>
<organism evidence="2 3">
    <name type="scientific">Saitoella complicata (strain BCRC 22490 / CBS 7301 / JCM 7358 / NBRC 10748 / NRRL Y-17804)</name>
    <dbReference type="NCBI Taxonomy" id="698492"/>
    <lineage>
        <taxon>Eukaryota</taxon>
        <taxon>Fungi</taxon>
        <taxon>Dikarya</taxon>
        <taxon>Ascomycota</taxon>
        <taxon>Taphrinomycotina</taxon>
        <taxon>Taphrinomycotina incertae sedis</taxon>
        <taxon>Saitoella</taxon>
    </lineage>
</organism>
<dbReference type="RefSeq" id="XP_019027383.1">
    <property type="nucleotide sequence ID" value="XM_019167160.1"/>
</dbReference>
<evidence type="ECO:0000313" key="3">
    <source>
        <dbReference type="Proteomes" id="UP000033140"/>
    </source>
</evidence>
<feature type="compositionally biased region" description="Pro residues" evidence="1">
    <location>
        <begin position="113"/>
        <end position="123"/>
    </location>
</feature>
<reference evidence="2 3" key="1">
    <citation type="journal article" date="2011" name="J. Gen. Appl. Microbiol.">
        <title>Draft genome sequencing of the enigmatic yeast Saitoella complicata.</title>
        <authorList>
            <person name="Nishida H."/>
            <person name="Hamamoto M."/>
            <person name="Sugiyama J."/>
        </authorList>
    </citation>
    <scope>NUCLEOTIDE SEQUENCE [LARGE SCALE GENOMIC DNA]</scope>
    <source>
        <strain evidence="2 3">NRRL Y-17804</strain>
    </source>
</reference>
<comment type="caution">
    <text evidence="2">The sequence shown here is derived from an EMBL/GenBank/DDBJ whole genome shotgun (WGS) entry which is preliminary data.</text>
</comment>
<name>A0A0E9NP67_SAICN</name>
<proteinExistence type="predicted"/>
<dbReference type="AlphaFoldDB" id="A0A0E9NP67"/>
<dbReference type="Proteomes" id="UP000033140">
    <property type="component" value="Unassembled WGS sequence"/>
</dbReference>
<feature type="compositionally biased region" description="Low complexity" evidence="1">
    <location>
        <begin position="147"/>
        <end position="163"/>
    </location>
</feature>
<protein>
    <submittedName>
        <fullName evidence="2">Uncharacterized protein</fullName>
    </submittedName>
</protein>
<accession>A0A0E9NP67</accession>
<dbReference type="EMBL" id="BACD03000046">
    <property type="protein sequence ID" value="GAO51461.1"/>
    <property type="molecule type" value="Genomic_DNA"/>
</dbReference>
<reference evidence="2 3" key="3">
    <citation type="journal article" date="2015" name="Genome Announc.">
        <title>Draft Genome Sequence of the Archiascomycetous Yeast Saitoella complicata.</title>
        <authorList>
            <person name="Yamauchi K."/>
            <person name="Kondo S."/>
            <person name="Hamamoto M."/>
            <person name="Takahashi Y."/>
            <person name="Ogura Y."/>
            <person name="Hayashi T."/>
            <person name="Nishida H."/>
        </authorList>
    </citation>
    <scope>NUCLEOTIDE SEQUENCE [LARGE SCALE GENOMIC DNA]</scope>
    <source>
        <strain evidence="2 3">NRRL Y-17804</strain>
    </source>
</reference>
<evidence type="ECO:0000256" key="1">
    <source>
        <dbReference type="SAM" id="MobiDB-lite"/>
    </source>
</evidence>
<gene>
    <name evidence="2" type="ORF">G7K_5561-t1</name>
</gene>
<evidence type="ECO:0000313" key="2">
    <source>
        <dbReference type="EMBL" id="GAO51461.1"/>
    </source>
</evidence>
<keyword evidence="3" id="KW-1185">Reference proteome</keyword>
<sequence>MSASSKLGLATPVFTTTYFNTSSPNLSFTLRPTGPTMPISNHWTSTDSVPTFDLGPAAVELREEMVLGMWEHPVHFHTPIGGNSPMGFATDSGYTDAVDATVGAISPLELPPPLTPSYIPPSTPILRSTSRRNPPPALEQLPKLTFSSSIESNSSTESATAGTPHPPPGPVRHISFASDTITRPTGLDAHHSVHLHTGRGRAPSPHPNVLARAFKKHKTQREGHVGVGESGGERKGVSIGEKVAGVLGVGIRVRKGLWMQ</sequence>